<feature type="compositionally biased region" description="Basic and acidic residues" evidence="1">
    <location>
        <begin position="130"/>
        <end position="140"/>
    </location>
</feature>
<dbReference type="InterPro" id="IPR038944">
    <property type="entry name" value="OEP7-like"/>
</dbReference>
<name>A0A6P4A469_ZIZJJ</name>
<dbReference type="GO" id="GO:0009707">
    <property type="term" value="C:chloroplast outer membrane"/>
    <property type="evidence" value="ECO:0007669"/>
    <property type="project" value="TreeGrafter"/>
</dbReference>
<dbReference type="RefSeq" id="XP_015888091.3">
    <property type="nucleotide sequence ID" value="XM_016032605.4"/>
</dbReference>
<dbReference type="PANTHER" id="PTHR33982:SF5">
    <property type="entry name" value="OUTER ENVELOPE MEMBRANE PROTEIN 7"/>
    <property type="match status" value="1"/>
</dbReference>
<dbReference type="PANTHER" id="PTHR33982">
    <property type="entry name" value="OUTER ENVELOPE MEMBRANE PROTEIN 7-RELATED"/>
    <property type="match status" value="1"/>
</dbReference>
<accession>A0A6P4A469</accession>
<proteinExistence type="predicted"/>
<feature type="region of interest" description="Disordered" evidence="1">
    <location>
        <begin position="65"/>
        <end position="97"/>
    </location>
</feature>
<dbReference type="KEGG" id="zju:107423084"/>
<evidence type="ECO:0000313" key="2">
    <source>
        <dbReference type="RefSeq" id="XP_015888091.3"/>
    </source>
</evidence>
<organism evidence="2">
    <name type="scientific">Ziziphus jujuba</name>
    <name type="common">Chinese jujube</name>
    <name type="synonym">Ziziphus sativa</name>
    <dbReference type="NCBI Taxonomy" id="326968"/>
    <lineage>
        <taxon>Eukaryota</taxon>
        <taxon>Viridiplantae</taxon>
        <taxon>Streptophyta</taxon>
        <taxon>Embryophyta</taxon>
        <taxon>Tracheophyta</taxon>
        <taxon>Spermatophyta</taxon>
        <taxon>Magnoliopsida</taxon>
        <taxon>eudicotyledons</taxon>
        <taxon>Gunneridae</taxon>
        <taxon>Pentapetalae</taxon>
        <taxon>rosids</taxon>
        <taxon>fabids</taxon>
        <taxon>Rosales</taxon>
        <taxon>Rhamnaceae</taxon>
        <taxon>Paliureae</taxon>
        <taxon>Ziziphus</taxon>
    </lineage>
</organism>
<reference evidence="2" key="1">
    <citation type="submission" date="2025-05" db="UniProtKB">
        <authorList>
            <consortium name="RefSeq"/>
        </authorList>
    </citation>
    <scope>IDENTIFICATION</scope>
    <source>
        <tissue evidence="2">Seedling</tissue>
    </source>
</reference>
<gene>
    <name evidence="2" type="primary">LOC107423084</name>
</gene>
<protein>
    <submittedName>
        <fullName evidence="2">Uncharacterized protein LOC107423084</fullName>
    </submittedName>
</protein>
<feature type="region of interest" description="Disordered" evidence="1">
    <location>
        <begin position="130"/>
        <end position="161"/>
    </location>
</feature>
<sequence>MENFELVHVANYRLPYIRIITNQTERSKSVPTRYSRGRTCFRNPVNRLHTGGSIAQNPIFGLAVKEKEEEEKEEERKRERGRNLSSKRERKMGKTSATKQAMVVFGALAFGWMAIELAFKPLLDKARSALDKSDPARDPDDVVDDSAAGKSSTADEKTGDE</sequence>
<dbReference type="AlphaFoldDB" id="A0A6P4A469"/>
<dbReference type="GeneID" id="107423084"/>
<evidence type="ECO:0000256" key="1">
    <source>
        <dbReference type="SAM" id="MobiDB-lite"/>
    </source>
</evidence>